<organism evidence="1">
    <name type="scientific">Ovis aries</name>
    <name type="common">Sheep</name>
    <dbReference type="NCBI Taxonomy" id="9940"/>
    <lineage>
        <taxon>Eukaryota</taxon>
        <taxon>Metazoa</taxon>
        <taxon>Chordata</taxon>
        <taxon>Craniata</taxon>
        <taxon>Vertebrata</taxon>
        <taxon>Euteleostomi</taxon>
        <taxon>Mammalia</taxon>
        <taxon>Eutheria</taxon>
        <taxon>Laurasiatheria</taxon>
        <taxon>Artiodactyla</taxon>
        <taxon>Ruminantia</taxon>
        <taxon>Pecora</taxon>
        <taxon>Bovidae</taxon>
        <taxon>Caprinae</taxon>
        <taxon>Ovis</taxon>
    </lineage>
</organism>
<sequence>MPPNINWKEIRKVDPDELPRQEELADNLLISLSKVEVNELKSESQENMIHLFRITQSLMKMKAQEVELALEEVEKAGEEQAKFENQLKTKVMKLENELEMAQHSAGGRDTRFLRDEIRQLEKQLEQKDRELEDMEKELEKEKKVNEQLALRNEEAENENSKLRRENEQLRQDIIDYQKQIDSQKETLLSRRGEDSDYRSQLSKKNYELVQYLDEIQTLTEANEKIELQNQEMRKNLEESVQEMEKMTDEYNRMKAVVHQTDSMMDQLKKENDHYRLQVQELTDLLKTKNEEDDPIMAAVNAKVEEWKLILSSKDDEIIEYQQMLHSLRDKLKNAQLDADKSNVMALQQGIQERDSQIKMLSEQVEQYTKEMEKNTFIIEDMKNELQRNKGASTLSQRTHYMKIQSKVQILEERTKEAERTAELAEADAREKDKELVETLKRLKDYESGVYGLEDAVIEIKNCKNQIKIRDREIEVLTKEINKLELKINDFLDENEALRERMGLEPTTMIDLTEFRNSKSLKQQQYRAENQILLKEIESLEEERLDLKKKIRQMAQEKGKRTVTSGLIAEDLNLTEHFSQENRMGERKSDFMSLKNMSEGQSKIRSSDKVELPHRRPSFNIPQSCQNEPEENMTMGSLSRMLSGIHQSVESEVNPFVSLTTHSSSVQVKDDISPPETITIREIFKAPCLQSLRNLESLINTFSRESHEINEYLCSLSDESMKKMTRSHQALEKTNFTQKSDSSLRALSTASDLMQKLSLRQKSAIFCQQIHDNRAGMDKSQVATSEDEQVHTPVNFADTNLKENIGKSEIPLQTEIWKGKLEVNVPDPVPVTAQSKLPQIDPLENLIEQLRTELVFLRSQNEVIAQDLLIKEAQNRNAEIELERRRSQAEQNEFLSRELIEKERDLERSRTVIAKFQNKLKELVEENKQLEEGMKEILQAIKEMQKDPDIKGGETSLIIPSLERLVNAIESKNAEGIFDANLHLKAQVDQLTGRNEELRQELRESRKEAINYSQQLTKAHLKIDHLEKETSLLRQTEGSNIVFKGIDLPDGIAPSSANIINSQNEYLIHILQELEYKENKLKNLEDSLEDYNRKFAVIRHQQSLLYKEYLSEKENWKTESETMKEEKKRLEDQIQQDAIKVKEYNNLLSALQMDSDEMKKTLAENSRKITVLQVNEKSLIRQYTTLVEMERQLRKENGKQKNELMSMEAEVGEKIGRLQRFKEMAIFKIAALQKVVDNSVSLSELELANRQYNELTAKYRDILQKDNMLVQRTNNLEHLECENVSLKEQMESISKELEITKEKLHTIEQAWEQETKLGNESNMDKAKKSVTNSEIVSISKKITMLEMKELNERQRAEHSQKMYEHVKTSLQQMEERNFELETKFAELTRINLEAQKVEQMLRDELADSVSKTVSDADRQHILELEKSEMELKVEVSNILLLPRLKEISDIAKRQVEILNAQQQSREREAESIRTQLLDYQAQSDEKALIAKLHQHIVSLQASEATALGKLESVTSKLQKMEAHNLRLEQKLDEKEQALFYARLEGRNRAKHLRQTIQSLRRQFSGALPLAQQEKFSKTMIQLQNDKLRIMEEMKNSQQEHRSLKNKTLEMELKLKGLEDLISTLKDARGAQKVISWHTKIEELRLQELKLNRELVKDKEEIKYLNNIISEYENTIRSLEEEIVQQNKFHEERQMAWDQREVELERQLDVFDRQQNEILSEAQKFEEATGSMPDPSLPIPNQLEIALRKIKENIRIILETQATCRSLEEKLREKESALRLAEENILSRDKVINELRLRLPATAEQEKLIAEFSRKEVEPKSHHTLKLAHQTIANMQARLNQKEEVLKKYQHLLEKAREEQREIVKKHEEELHILHRKLELQADNSLSKFKETAWDLIKQSPTPVPTNKHFIRLAEMEQTVAEQDDSLSSLVIKLKQVSQDLERQKEITELKIKEFENMKLRLQENHADEVKKIKAEVENLRCLLVQSQKESQSLKSELQTQKEANSRAPTTTMRNLVERLKSQLALKEKQQKALSRALLELRAEMTAAAEERIISVTSQKEANLNVQQIVDRHTKELKSQIEDLSENILKLKEALKTSKNRENSLTDNLNDLTNELQNKQKAYGKVLREKDGVDQENNELKRQIKRLTSGLQGKPLIDNKQSLIEELQKKIKKLESQLERKVDEAEMKPMKEKSAREEVIRWEEGKKWQTKIEGIRNKLKEKEGEVYILTKQLTTLKDLFAKADKEKLTLQRKLKTTGLTVDQVMAVRVLESEKELEELKKRNLDLENDISYMRTHQALPRDSVIEDLRLQNKYLQEKLHALEKQFSKDAYSRPSTSGIDSDDHYQREQELQRENLKLSSENIELKFQLEQANKDLPRLKNQVRDLKEMCEFLKKEKAEVERKLGHVRGSGRSGKTIPELEKTIGLMKKVVEKVQRENEQLKKASGILTSEKMANIEMENEKLKAELEKLKVHLGRQLSMHYESKAKGTEKIVAENDRLRKELKKETEAAEKLRIAKNNLEILNEKMTVQLEESGKRLQLAESRGPQLEGADSKSWKSIVVTRMYETKLKELETDIAKKTKSLTDLKQLVRQATEREQRVKKYTADLEQQIEILKHVPEGDETEQGLQRELRVLRLANSQLEKEKEELIHRIEINKDQNGPESTISDPDQLKEKVKDLETQLRTSDMEKQHLKEEIKKLKKELENFDPSFFEEIEDLKYNYKEEVKKNILLEEKLKKLSEQFGVELTSPVAASEQFEDEEENPVNFPIY</sequence>
<proteinExistence type="predicted"/>
<gene>
    <name evidence="1" type="primary">CEP290</name>
</gene>
<name>A0AC11E4C8_SHEEP</name>
<protein>
    <submittedName>
        <fullName evidence="1">Centrosomal protein 290</fullName>
    </submittedName>
</protein>
<evidence type="ECO:0000313" key="1">
    <source>
        <dbReference type="Ensembl" id="ENSOARP00020055106.1"/>
    </source>
</evidence>
<reference evidence="1" key="1">
    <citation type="submission" date="2020-11" db="EMBL/GenBank/DDBJ databases">
        <authorList>
            <person name="Davenport K.M."/>
            <person name="Bickhart D.M."/>
            <person name="Smith T.P.L."/>
            <person name="Murdoch B.M."/>
            <person name="Rosen B.D."/>
        </authorList>
    </citation>
    <scope>NUCLEOTIDE SEQUENCE [LARGE SCALE GENOMIC DNA]</scope>
    <source>
        <strain evidence="1">OAR_USU_Benz2616</strain>
    </source>
</reference>
<accession>A0AC11E4C8</accession>
<reference evidence="1" key="3">
    <citation type="submission" date="2025-09" db="UniProtKB">
        <authorList>
            <consortium name="Ensembl"/>
        </authorList>
    </citation>
    <scope>IDENTIFICATION</scope>
</reference>
<reference evidence="1" key="2">
    <citation type="submission" date="2025-08" db="UniProtKB">
        <authorList>
            <consortium name="Ensembl"/>
        </authorList>
    </citation>
    <scope>IDENTIFICATION</scope>
</reference>
<dbReference type="Ensembl" id="ENSOART00020066912.1">
    <property type="protein sequence ID" value="ENSOARP00020055106.1"/>
    <property type="gene ID" value="ENSOARG00020007839.2"/>
</dbReference>